<sequence length="143" mass="16059">MTEYRELTYETQAYNELIPIAEDIKKLVSECGIQQGIVYIITKHTTTGITVNENLECLKDDILKRLGMIFPEEDDYYHARFLQSYGAMAGNPTGHLKAMITGNHAVFPIVNGSIMLGKAQEIYLAEFDGPQIRDVMISILGDN</sequence>
<name>A0A099I8W7_CLOIN</name>
<organism evidence="2 3">
    <name type="scientific">Clostridium innocuum</name>
    <dbReference type="NCBI Taxonomy" id="1522"/>
    <lineage>
        <taxon>Bacteria</taxon>
        <taxon>Bacillati</taxon>
        <taxon>Bacillota</taxon>
        <taxon>Clostridia</taxon>
        <taxon>Eubacteriales</taxon>
        <taxon>Clostridiaceae</taxon>
        <taxon>Clostridium</taxon>
    </lineage>
</organism>
<dbReference type="Gene3D" id="2.60.120.460">
    <property type="entry name" value="YjbQ-like"/>
    <property type="match status" value="1"/>
</dbReference>
<evidence type="ECO:0000313" key="3">
    <source>
        <dbReference type="Proteomes" id="UP000030008"/>
    </source>
</evidence>
<gene>
    <name evidence="2" type="ORF">CIAN88_05605</name>
</gene>
<protein>
    <submittedName>
        <fullName evidence="2">Secondary thiamine-phosphate synthase enzyme</fullName>
    </submittedName>
</protein>
<dbReference type="InterPro" id="IPR035917">
    <property type="entry name" value="YjbQ-like_sf"/>
</dbReference>
<dbReference type="PANTHER" id="PTHR30615:SF8">
    <property type="entry name" value="UPF0047 PROTEIN C4A8.02C"/>
    <property type="match status" value="1"/>
</dbReference>
<comment type="caution">
    <text evidence="2">The sequence shown here is derived from an EMBL/GenBank/DDBJ whole genome shotgun (WGS) entry which is preliminary data.</text>
</comment>
<dbReference type="PANTHER" id="PTHR30615">
    <property type="entry name" value="UNCHARACTERIZED PROTEIN YJBQ-RELATED"/>
    <property type="match status" value="1"/>
</dbReference>
<dbReference type="PIRSF" id="PIRSF004681">
    <property type="entry name" value="UCP004681"/>
    <property type="match status" value="1"/>
</dbReference>
<dbReference type="NCBIfam" id="TIGR00149">
    <property type="entry name" value="TIGR00149_YjbQ"/>
    <property type="match status" value="1"/>
</dbReference>
<dbReference type="AlphaFoldDB" id="A0A099I8W7"/>
<evidence type="ECO:0000256" key="1">
    <source>
        <dbReference type="ARBA" id="ARBA00005534"/>
    </source>
</evidence>
<accession>A0A099I8W7</accession>
<reference evidence="2 3" key="1">
    <citation type="submission" date="2014-08" db="EMBL/GenBank/DDBJ databases">
        <title>Clostridium innocuum, an unnegligible vancomycin-resistant pathogen causing extra-intestinal infections.</title>
        <authorList>
            <person name="Feng Y."/>
            <person name="Chiu C.-H."/>
        </authorList>
    </citation>
    <scope>NUCLEOTIDE SEQUENCE [LARGE SCALE GENOMIC DNA]</scope>
    <source>
        <strain evidence="2 3">AN88</strain>
    </source>
</reference>
<dbReference type="InterPro" id="IPR001602">
    <property type="entry name" value="UPF0047_YjbQ-like"/>
</dbReference>
<dbReference type="EMBL" id="JQIF01000023">
    <property type="protein sequence ID" value="KGJ54021.1"/>
    <property type="molecule type" value="Genomic_DNA"/>
</dbReference>
<dbReference type="Pfam" id="PF01894">
    <property type="entry name" value="YjbQ"/>
    <property type="match status" value="1"/>
</dbReference>
<dbReference type="RefSeq" id="WP_044904557.1">
    <property type="nucleotide sequence ID" value="NZ_JAQCQO010000004.1"/>
</dbReference>
<proteinExistence type="inferred from homology"/>
<evidence type="ECO:0000313" key="2">
    <source>
        <dbReference type="EMBL" id="KGJ54021.1"/>
    </source>
</evidence>
<dbReference type="SUPFAM" id="SSF111038">
    <property type="entry name" value="YjbQ-like"/>
    <property type="match status" value="1"/>
</dbReference>
<dbReference type="Proteomes" id="UP000030008">
    <property type="component" value="Unassembled WGS sequence"/>
</dbReference>
<comment type="similarity">
    <text evidence="1">Belongs to the UPF0047 family.</text>
</comment>